<evidence type="ECO:0000256" key="1">
    <source>
        <dbReference type="ARBA" id="ARBA00022737"/>
    </source>
</evidence>
<dbReference type="VEuPathDB" id="FungiDB:TREMEDRAFT_70276"/>
<dbReference type="PANTHER" id="PTHR24171:SF8">
    <property type="entry name" value="BRCA1-ASSOCIATED RING DOMAIN PROTEIN 1"/>
    <property type="match status" value="1"/>
</dbReference>
<feature type="compositionally biased region" description="Pro residues" evidence="4">
    <location>
        <begin position="1"/>
        <end position="15"/>
    </location>
</feature>
<feature type="compositionally biased region" description="Acidic residues" evidence="4">
    <location>
        <begin position="169"/>
        <end position="186"/>
    </location>
</feature>
<dbReference type="OrthoDB" id="9995210at2759"/>
<name>A0A4Q1BV12_TREME</name>
<accession>A0A4Q1BV12</accession>
<feature type="region of interest" description="Disordered" evidence="4">
    <location>
        <begin position="122"/>
        <end position="149"/>
    </location>
</feature>
<dbReference type="PANTHER" id="PTHR24171">
    <property type="entry name" value="ANKYRIN REPEAT DOMAIN-CONTAINING PROTEIN 39-RELATED"/>
    <property type="match status" value="1"/>
</dbReference>
<feature type="region of interest" description="Disordered" evidence="4">
    <location>
        <begin position="1"/>
        <end position="20"/>
    </location>
</feature>
<proteinExistence type="predicted"/>
<gene>
    <name evidence="5" type="ORF">M231_00851</name>
</gene>
<reference evidence="5 6" key="1">
    <citation type="submission" date="2016-06" db="EMBL/GenBank/DDBJ databases">
        <title>Evolution of pathogenesis and genome organization in the Tremellales.</title>
        <authorList>
            <person name="Cuomo C."/>
            <person name="Litvintseva A."/>
            <person name="Heitman J."/>
            <person name="Chen Y."/>
            <person name="Sun S."/>
            <person name="Springer D."/>
            <person name="Dromer F."/>
            <person name="Young S."/>
            <person name="Zeng Q."/>
            <person name="Chapman S."/>
            <person name="Gujja S."/>
            <person name="Saif S."/>
            <person name="Birren B."/>
        </authorList>
    </citation>
    <scope>NUCLEOTIDE SEQUENCE [LARGE SCALE GENOMIC DNA]</scope>
    <source>
        <strain evidence="5 6">ATCC 28783</strain>
    </source>
</reference>
<dbReference type="EMBL" id="SDIL01000005">
    <property type="protein sequence ID" value="RXK41852.1"/>
    <property type="molecule type" value="Genomic_DNA"/>
</dbReference>
<keyword evidence="6" id="KW-1185">Reference proteome</keyword>
<dbReference type="GO" id="GO:0085020">
    <property type="term" value="P:protein K6-linked ubiquitination"/>
    <property type="evidence" value="ECO:0007669"/>
    <property type="project" value="TreeGrafter"/>
</dbReference>
<keyword evidence="1" id="KW-0677">Repeat</keyword>
<dbReference type="InterPro" id="IPR036770">
    <property type="entry name" value="Ankyrin_rpt-contain_sf"/>
</dbReference>
<evidence type="ECO:0000256" key="4">
    <source>
        <dbReference type="SAM" id="MobiDB-lite"/>
    </source>
</evidence>
<feature type="repeat" description="ANK" evidence="3">
    <location>
        <begin position="88"/>
        <end position="127"/>
    </location>
</feature>
<evidence type="ECO:0000256" key="3">
    <source>
        <dbReference type="PROSITE-ProRule" id="PRU00023"/>
    </source>
</evidence>
<dbReference type="FunCoup" id="A0A4Q1BV12">
    <property type="interactions" value="16"/>
</dbReference>
<dbReference type="STRING" id="5217.A0A4Q1BV12"/>
<feature type="region of interest" description="Disordered" evidence="4">
    <location>
        <begin position="163"/>
        <end position="186"/>
    </location>
</feature>
<dbReference type="InterPro" id="IPR002110">
    <property type="entry name" value="Ankyrin_rpt"/>
</dbReference>
<evidence type="ECO:0000256" key="2">
    <source>
        <dbReference type="ARBA" id="ARBA00023043"/>
    </source>
</evidence>
<dbReference type="InParanoid" id="A0A4Q1BV12"/>
<dbReference type="Gene3D" id="1.25.40.20">
    <property type="entry name" value="Ankyrin repeat-containing domain"/>
    <property type="match status" value="1"/>
</dbReference>
<sequence length="186" mass="20125">MGPPVRSAPPPPPPEEQGASPYEQLLAAAKTDNEELFLSALNKVDNVNHVDGLGNTALHYAIMKASTGVLELLLDHEKCDVDLKNRLQGETPLHIAVRNKWEDQPGLRLYLVVSLLEAGASTTTKNRHGERPIDLLPPSPSPESDDGKVRQAIRTAEAEALIADRGDVVDDDDDIIDSDDVASDPE</sequence>
<evidence type="ECO:0000313" key="6">
    <source>
        <dbReference type="Proteomes" id="UP000289152"/>
    </source>
</evidence>
<keyword evidence="2 3" id="KW-0040">ANK repeat</keyword>
<dbReference type="AlphaFoldDB" id="A0A4Q1BV12"/>
<evidence type="ECO:0000313" key="5">
    <source>
        <dbReference type="EMBL" id="RXK41852.1"/>
    </source>
</evidence>
<protein>
    <submittedName>
        <fullName evidence="5">Uncharacterized protein</fullName>
    </submittedName>
</protein>
<dbReference type="PROSITE" id="PS50088">
    <property type="entry name" value="ANK_REPEAT"/>
    <property type="match status" value="1"/>
</dbReference>
<dbReference type="SMART" id="SM00248">
    <property type="entry name" value="ANK"/>
    <property type="match status" value="2"/>
</dbReference>
<dbReference type="Pfam" id="PF12796">
    <property type="entry name" value="Ank_2"/>
    <property type="match status" value="1"/>
</dbReference>
<comment type="caution">
    <text evidence="5">The sequence shown here is derived from an EMBL/GenBank/DDBJ whole genome shotgun (WGS) entry which is preliminary data.</text>
</comment>
<dbReference type="SUPFAM" id="SSF48403">
    <property type="entry name" value="Ankyrin repeat"/>
    <property type="match status" value="1"/>
</dbReference>
<dbReference type="GO" id="GO:0004842">
    <property type="term" value="F:ubiquitin-protein transferase activity"/>
    <property type="evidence" value="ECO:0007669"/>
    <property type="project" value="TreeGrafter"/>
</dbReference>
<organism evidence="5 6">
    <name type="scientific">Tremella mesenterica</name>
    <name type="common">Jelly fungus</name>
    <dbReference type="NCBI Taxonomy" id="5217"/>
    <lineage>
        <taxon>Eukaryota</taxon>
        <taxon>Fungi</taxon>
        <taxon>Dikarya</taxon>
        <taxon>Basidiomycota</taxon>
        <taxon>Agaricomycotina</taxon>
        <taxon>Tremellomycetes</taxon>
        <taxon>Tremellales</taxon>
        <taxon>Tremellaceae</taxon>
        <taxon>Tremella</taxon>
    </lineage>
</organism>
<dbReference type="Proteomes" id="UP000289152">
    <property type="component" value="Unassembled WGS sequence"/>
</dbReference>
<dbReference type="PROSITE" id="PS50297">
    <property type="entry name" value="ANK_REP_REGION"/>
    <property type="match status" value="1"/>
</dbReference>